<reference evidence="1" key="1">
    <citation type="submission" date="2021-06" db="EMBL/GenBank/DDBJ databases">
        <authorList>
            <person name="Kallberg Y."/>
            <person name="Tangrot J."/>
            <person name="Rosling A."/>
        </authorList>
    </citation>
    <scope>NUCLEOTIDE SEQUENCE</scope>
    <source>
        <strain evidence="1">MA461A</strain>
    </source>
</reference>
<protein>
    <submittedName>
        <fullName evidence="1">17801_t:CDS:1</fullName>
    </submittedName>
</protein>
<accession>A0ACA9PIY9</accession>
<sequence>MSRSDGLEKYSEWLKKEVENGNISFYNYSLFRDIEAIGSGGFGLISSADYDGEKVALKNLKTKEATKDFVNELKQLRAIKFHRNINQFHGITT</sequence>
<feature type="non-terminal residue" evidence="1">
    <location>
        <position position="93"/>
    </location>
</feature>
<dbReference type="EMBL" id="CAJVQC010020932">
    <property type="protein sequence ID" value="CAG8710884.1"/>
    <property type="molecule type" value="Genomic_DNA"/>
</dbReference>
<evidence type="ECO:0000313" key="1">
    <source>
        <dbReference type="EMBL" id="CAG8710884.1"/>
    </source>
</evidence>
<comment type="caution">
    <text evidence="1">The sequence shown here is derived from an EMBL/GenBank/DDBJ whole genome shotgun (WGS) entry which is preliminary data.</text>
</comment>
<organism evidence="1 2">
    <name type="scientific">Racocetra persica</name>
    <dbReference type="NCBI Taxonomy" id="160502"/>
    <lineage>
        <taxon>Eukaryota</taxon>
        <taxon>Fungi</taxon>
        <taxon>Fungi incertae sedis</taxon>
        <taxon>Mucoromycota</taxon>
        <taxon>Glomeromycotina</taxon>
        <taxon>Glomeromycetes</taxon>
        <taxon>Diversisporales</taxon>
        <taxon>Gigasporaceae</taxon>
        <taxon>Racocetra</taxon>
    </lineage>
</organism>
<gene>
    <name evidence="1" type="ORF">RPERSI_LOCUS10528</name>
</gene>
<name>A0ACA9PIY9_9GLOM</name>
<dbReference type="Proteomes" id="UP000789920">
    <property type="component" value="Unassembled WGS sequence"/>
</dbReference>
<keyword evidence="2" id="KW-1185">Reference proteome</keyword>
<evidence type="ECO:0000313" key="2">
    <source>
        <dbReference type="Proteomes" id="UP000789920"/>
    </source>
</evidence>
<proteinExistence type="predicted"/>